<proteinExistence type="predicted"/>
<dbReference type="EMBL" id="QBIY01012659">
    <property type="protein sequence ID" value="RXN19779.1"/>
    <property type="molecule type" value="Genomic_DNA"/>
</dbReference>
<evidence type="ECO:0000313" key="1">
    <source>
        <dbReference type="EMBL" id="RXN19779.1"/>
    </source>
</evidence>
<evidence type="ECO:0000313" key="2">
    <source>
        <dbReference type="Proteomes" id="UP000290572"/>
    </source>
</evidence>
<keyword evidence="2" id="KW-1185">Reference proteome</keyword>
<dbReference type="AlphaFoldDB" id="A0A498MEZ3"/>
<name>A0A498MEZ3_LABRO</name>
<organism evidence="1 2">
    <name type="scientific">Labeo rohita</name>
    <name type="common">Indian major carp</name>
    <name type="synonym">Cyprinus rohita</name>
    <dbReference type="NCBI Taxonomy" id="84645"/>
    <lineage>
        <taxon>Eukaryota</taxon>
        <taxon>Metazoa</taxon>
        <taxon>Chordata</taxon>
        <taxon>Craniata</taxon>
        <taxon>Vertebrata</taxon>
        <taxon>Euteleostomi</taxon>
        <taxon>Actinopterygii</taxon>
        <taxon>Neopterygii</taxon>
        <taxon>Teleostei</taxon>
        <taxon>Ostariophysi</taxon>
        <taxon>Cypriniformes</taxon>
        <taxon>Cyprinidae</taxon>
        <taxon>Labeoninae</taxon>
        <taxon>Labeonini</taxon>
        <taxon>Labeo</taxon>
    </lineage>
</organism>
<protein>
    <submittedName>
        <fullName evidence="1">Uncharacterized protein</fullName>
    </submittedName>
</protein>
<dbReference type="Proteomes" id="UP000290572">
    <property type="component" value="Unassembled WGS sequence"/>
</dbReference>
<gene>
    <name evidence="1" type="ORF">ROHU_025457</name>
</gene>
<accession>A0A498MEZ3</accession>
<reference evidence="1 2" key="1">
    <citation type="submission" date="2018-03" db="EMBL/GenBank/DDBJ databases">
        <title>Draft genome sequence of Rohu Carp (Labeo rohita).</title>
        <authorList>
            <person name="Das P."/>
            <person name="Kushwaha B."/>
            <person name="Joshi C.G."/>
            <person name="Kumar D."/>
            <person name="Nagpure N.S."/>
            <person name="Sahoo L."/>
            <person name="Das S.P."/>
            <person name="Bit A."/>
            <person name="Patnaik S."/>
            <person name="Meher P.K."/>
            <person name="Jayasankar P."/>
            <person name="Koringa P.G."/>
            <person name="Patel N.V."/>
            <person name="Hinsu A.T."/>
            <person name="Kumar R."/>
            <person name="Pandey M."/>
            <person name="Agarwal S."/>
            <person name="Srivastava S."/>
            <person name="Singh M."/>
            <person name="Iquebal M.A."/>
            <person name="Jaiswal S."/>
            <person name="Angadi U.B."/>
            <person name="Kumar N."/>
            <person name="Raza M."/>
            <person name="Shah T.M."/>
            <person name="Rai A."/>
            <person name="Jena J.K."/>
        </authorList>
    </citation>
    <scope>NUCLEOTIDE SEQUENCE [LARGE SCALE GENOMIC DNA]</scope>
    <source>
        <strain evidence="1">DASCIFA01</strain>
        <tissue evidence="1">Testis</tissue>
    </source>
</reference>
<comment type="caution">
    <text evidence="1">The sequence shown here is derived from an EMBL/GenBank/DDBJ whole genome shotgun (WGS) entry which is preliminary data.</text>
</comment>
<sequence length="68" mass="7613">MRWENETRASVSAGWGVESVATVERCSKERVRSKRSAASLERSTGRLERSGLTCRKTSLSLHLLHLTP</sequence>